<keyword evidence="2" id="KW-0805">Transcription regulation</keyword>
<dbReference type="OrthoDB" id="1927134at2759"/>
<dbReference type="InterPro" id="IPR005333">
    <property type="entry name" value="Transcription_factor_TCP"/>
</dbReference>
<dbReference type="Pfam" id="PF03634">
    <property type="entry name" value="TCP"/>
    <property type="match status" value="1"/>
</dbReference>
<keyword evidence="3" id="KW-0238">DNA-binding</keyword>
<protein>
    <submittedName>
        <fullName evidence="9">Transcription factor TCP10-like</fullName>
    </submittedName>
</protein>
<dbReference type="InterPro" id="IPR017887">
    <property type="entry name" value="TF_TCP_subgr"/>
</dbReference>
<dbReference type="AlphaFoldDB" id="A0A6J1D1N8"/>
<feature type="region of interest" description="Disordered" evidence="6">
    <location>
        <begin position="1"/>
        <end position="32"/>
    </location>
</feature>
<comment type="subcellular location">
    <subcellularLocation>
        <location evidence="1">Nucleus</location>
    </subcellularLocation>
</comment>
<evidence type="ECO:0000256" key="1">
    <source>
        <dbReference type="ARBA" id="ARBA00004123"/>
    </source>
</evidence>
<dbReference type="Proteomes" id="UP000504603">
    <property type="component" value="Unplaced"/>
</dbReference>
<dbReference type="PANTHER" id="PTHR31072:SF93">
    <property type="entry name" value="TRANSCRIPTION FACTOR TCP24"/>
    <property type="match status" value="1"/>
</dbReference>
<evidence type="ECO:0000256" key="5">
    <source>
        <dbReference type="ARBA" id="ARBA00023242"/>
    </source>
</evidence>
<dbReference type="GeneID" id="111016780"/>
<sequence>MKTGAGGHILRSGATARKDRHSKVSTAKGPRDRRLRLSAHTAIRFYDLQDRLGYDRPSRAVDWLINKAKFAIDNLAELPPNSITDSDSQLQMQSATSATTSINFQGYPVDLILSPTDPPENLRLSLHNFHDSSPADSIPGEDAGLWLQQPLLGQNSEAAAAFSQRGPHSVPIRGWSYQRTHPNQPFPAADLMHRRSSVRRRGLEVKGEKTASFRGATRLLRTIAQI</sequence>
<evidence type="ECO:0000256" key="2">
    <source>
        <dbReference type="ARBA" id="ARBA00023015"/>
    </source>
</evidence>
<dbReference type="PROSITE" id="PS51369">
    <property type="entry name" value="TCP"/>
    <property type="match status" value="1"/>
</dbReference>
<reference evidence="9" key="1">
    <citation type="submission" date="2025-08" db="UniProtKB">
        <authorList>
            <consortium name="RefSeq"/>
        </authorList>
    </citation>
    <scope>IDENTIFICATION</scope>
    <source>
        <strain evidence="9">OHB3-1</strain>
    </source>
</reference>
<evidence type="ECO:0000259" key="7">
    <source>
        <dbReference type="PROSITE" id="PS51369"/>
    </source>
</evidence>
<dbReference type="KEGG" id="mcha:111016780"/>
<dbReference type="RefSeq" id="XP_022147985.1">
    <property type="nucleotide sequence ID" value="XM_022292293.1"/>
</dbReference>
<feature type="domain" description="TCP" evidence="7">
    <location>
        <begin position="17"/>
        <end position="75"/>
    </location>
</feature>
<dbReference type="GO" id="GO:0005634">
    <property type="term" value="C:nucleus"/>
    <property type="evidence" value="ECO:0007669"/>
    <property type="project" value="UniProtKB-SubCell"/>
</dbReference>
<organism evidence="8 9">
    <name type="scientific">Momordica charantia</name>
    <name type="common">Bitter gourd</name>
    <name type="synonym">Balsam pear</name>
    <dbReference type="NCBI Taxonomy" id="3673"/>
    <lineage>
        <taxon>Eukaryota</taxon>
        <taxon>Viridiplantae</taxon>
        <taxon>Streptophyta</taxon>
        <taxon>Embryophyta</taxon>
        <taxon>Tracheophyta</taxon>
        <taxon>Spermatophyta</taxon>
        <taxon>Magnoliopsida</taxon>
        <taxon>eudicotyledons</taxon>
        <taxon>Gunneridae</taxon>
        <taxon>Pentapetalae</taxon>
        <taxon>rosids</taxon>
        <taxon>fabids</taxon>
        <taxon>Cucurbitales</taxon>
        <taxon>Cucurbitaceae</taxon>
        <taxon>Momordiceae</taxon>
        <taxon>Momordica</taxon>
    </lineage>
</organism>
<evidence type="ECO:0000256" key="6">
    <source>
        <dbReference type="SAM" id="MobiDB-lite"/>
    </source>
</evidence>
<dbReference type="GO" id="GO:0003700">
    <property type="term" value="F:DNA-binding transcription factor activity"/>
    <property type="evidence" value="ECO:0007669"/>
    <property type="project" value="InterPro"/>
</dbReference>
<dbReference type="PANTHER" id="PTHR31072">
    <property type="entry name" value="TRANSCRIPTION FACTOR TCP4-RELATED"/>
    <property type="match status" value="1"/>
</dbReference>
<proteinExistence type="predicted"/>
<dbReference type="GO" id="GO:0043565">
    <property type="term" value="F:sequence-specific DNA binding"/>
    <property type="evidence" value="ECO:0007669"/>
    <property type="project" value="TreeGrafter"/>
</dbReference>
<keyword evidence="8" id="KW-1185">Reference proteome</keyword>
<evidence type="ECO:0000313" key="8">
    <source>
        <dbReference type="Proteomes" id="UP000504603"/>
    </source>
</evidence>
<accession>A0A6J1D1N8</accession>
<evidence type="ECO:0000256" key="3">
    <source>
        <dbReference type="ARBA" id="ARBA00023125"/>
    </source>
</evidence>
<evidence type="ECO:0000256" key="4">
    <source>
        <dbReference type="ARBA" id="ARBA00023163"/>
    </source>
</evidence>
<evidence type="ECO:0000313" key="9">
    <source>
        <dbReference type="RefSeq" id="XP_022147985.1"/>
    </source>
</evidence>
<gene>
    <name evidence="9" type="primary">LOC111016780</name>
</gene>
<name>A0A6J1D1N8_MOMCH</name>
<keyword evidence="4" id="KW-0804">Transcription</keyword>
<keyword evidence="5" id="KW-0539">Nucleus</keyword>
<dbReference type="SMR" id="A0A6J1D1N8"/>